<comment type="subcellular location">
    <subcellularLocation>
        <location evidence="2 13">Nucleus</location>
    </subcellularLocation>
</comment>
<dbReference type="SUPFAM" id="SSF57716">
    <property type="entry name" value="Glucocorticoid receptor-like (DNA-binding domain)"/>
    <property type="match status" value="1"/>
</dbReference>
<reference evidence="17 18" key="1">
    <citation type="submission" date="2024-11" db="EMBL/GenBank/DDBJ databases">
        <title>A near-complete genome assembly of Cinchona calisaya.</title>
        <authorList>
            <person name="Lian D.C."/>
            <person name="Zhao X.W."/>
            <person name="Wei L."/>
        </authorList>
    </citation>
    <scope>NUCLEOTIDE SEQUENCE [LARGE SCALE GENOMIC DNA]</scope>
    <source>
        <tissue evidence="17">Nenye</tissue>
    </source>
</reference>
<gene>
    <name evidence="17" type="ORF">ACH5RR_022371</name>
</gene>
<feature type="domain" description="Tify" evidence="16">
    <location>
        <begin position="74"/>
        <end position="109"/>
    </location>
</feature>
<dbReference type="PROSITE" id="PS51320">
    <property type="entry name" value="TIFY"/>
    <property type="match status" value="1"/>
</dbReference>
<dbReference type="InterPro" id="IPR045280">
    <property type="entry name" value="TIFY-like"/>
</dbReference>
<feature type="domain" description="CCT" evidence="15">
    <location>
        <begin position="142"/>
        <end position="184"/>
    </location>
</feature>
<dbReference type="PROSITE" id="PS00344">
    <property type="entry name" value="GATA_ZN_FINGER_1"/>
    <property type="match status" value="1"/>
</dbReference>
<dbReference type="GO" id="GO:0003677">
    <property type="term" value="F:DNA binding"/>
    <property type="evidence" value="ECO:0007669"/>
    <property type="project" value="UniProtKB-KW"/>
</dbReference>
<evidence type="ECO:0000256" key="13">
    <source>
        <dbReference type="PROSITE-ProRule" id="PRU00357"/>
    </source>
</evidence>
<evidence type="ECO:0000256" key="8">
    <source>
        <dbReference type="ARBA" id="ARBA00023125"/>
    </source>
</evidence>
<evidence type="ECO:0000256" key="1">
    <source>
        <dbReference type="ARBA" id="ARBA00002206"/>
    </source>
</evidence>
<keyword evidence="8" id="KW-0238">DNA-binding</keyword>
<sequence>MASMNGRRRQRRPYEDDYVNVPPIRVDEVSATGGFDADDISGCRDWMTCGAGGMQAVSSMPIATIATSGAGVPTASRTSELTISFEGEIYVFPAVTPEKVQAVLWLLGGRDVQNSIPSSGFLLKQSSKNIDDGSSQPNVSRRITSLVKFGEKRKERCFDKKIQYACRKEVELRMTRRNGKFASLKDPGKTVENWESSDCTSHGEHISHRCEHCGASEKSTPAMRRGPAGPRTLCNACGLMWANKGTLRDLTKGGRNACFDQSDLESSEEANAMFMESGCPSLKPTEQVFLETAEGLPDYSRVGLGNLSINLDEQETLDELANASGTEFEIPDDQIWLSSNSDCVDGWRSILCPNMMP</sequence>
<comment type="caution">
    <text evidence="17">The sequence shown here is derived from an EMBL/GenBank/DDBJ whole genome shotgun (WGS) entry which is preliminary data.</text>
</comment>
<protein>
    <recommendedName>
        <fullName evidence="19">GATA transcription factor 19-like</fullName>
    </recommendedName>
</protein>
<evidence type="ECO:0000259" key="16">
    <source>
        <dbReference type="PROSITE" id="PS51320"/>
    </source>
</evidence>
<comment type="function">
    <text evidence="1">Transcriptional activator that specifically binds 5'-GATA-3' or 5'-GAT-3' motifs within gene promoters.</text>
</comment>
<dbReference type="SMART" id="SM00401">
    <property type="entry name" value="ZnF_GATA"/>
    <property type="match status" value="1"/>
</dbReference>
<evidence type="ECO:0000256" key="11">
    <source>
        <dbReference type="ARBA" id="ARBA00023242"/>
    </source>
</evidence>
<dbReference type="Proteomes" id="UP001630127">
    <property type="component" value="Unassembled WGS sequence"/>
</dbReference>
<keyword evidence="6" id="KW-0862">Zinc</keyword>
<keyword evidence="18" id="KW-1185">Reference proteome</keyword>
<dbReference type="EMBL" id="JBJUIK010000010">
    <property type="protein sequence ID" value="KAL3515469.1"/>
    <property type="molecule type" value="Genomic_DNA"/>
</dbReference>
<evidence type="ECO:0000256" key="3">
    <source>
        <dbReference type="ARBA" id="ARBA00007722"/>
    </source>
</evidence>
<dbReference type="InterPro" id="IPR000679">
    <property type="entry name" value="Znf_GATA"/>
</dbReference>
<evidence type="ECO:0000256" key="10">
    <source>
        <dbReference type="ARBA" id="ARBA00023163"/>
    </source>
</evidence>
<evidence type="ECO:0000256" key="4">
    <source>
        <dbReference type="ARBA" id="ARBA00022723"/>
    </source>
</evidence>
<dbReference type="Gene3D" id="3.30.50.10">
    <property type="entry name" value="Erythroid Transcription Factor GATA-1, subunit A"/>
    <property type="match status" value="1"/>
</dbReference>
<keyword evidence="4" id="KW-0479">Metal-binding</keyword>
<feature type="domain" description="GATA-type" evidence="14">
    <location>
        <begin position="204"/>
        <end position="252"/>
    </location>
</feature>
<evidence type="ECO:0000256" key="9">
    <source>
        <dbReference type="ARBA" id="ARBA00023159"/>
    </source>
</evidence>
<dbReference type="InterPro" id="IPR013088">
    <property type="entry name" value="Znf_NHR/GATA"/>
</dbReference>
<dbReference type="PANTHER" id="PTHR46125">
    <property type="entry name" value="GATA TRANSCRIPTION FACTOR 28"/>
    <property type="match status" value="1"/>
</dbReference>
<proteinExistence type="inferred from homology"/>
<evidence type="ECO:0000256" key="5">
    <source>
        <dbReference type="ARBA" id="ARBA00022771"/>
    </source>
</evidence>
<evidence type="ECO:0000256" key="6">
    <source>
        <dbReference type="ARBA" id="ARBA00022833"/>
    </source>
</evidence>
<accession>A0ABD2Z999</accession>
<evidence type="ECO:0000313" key="18">
    <source>
        <dbReference type="Proteomes" id="UP001630127"/>
    </source>
</evidence>
<dbReference type="PROSITE" id="PS51017">
    <property type="entry name" value="CCT"/>
    <property type="match status" value="1"/>
</dbReference>
<keyword evidence="10" id="KW-0804">Transcription</keyword>
<keyword evidence="5 12" id="KW-0863">Zinc-finger</keyword>
<dbReference type="Pfam" id="PF06200">
    <property type="entry name" value="tify"/>
    <property type="match status" value="1"/>
</dbReference>
<organism evidence="17 18">
    <name type="scientific">Cinchona calisaya</name>
    <dbReference type="NCBI Taxonomy" id="153742"/>
    <lineage>
        <taxon>Eukaryota</taxon>
        <taxon>Viridiplantae</taxon>
        <taxon>Streptophyta</taxon>
        <taxon>Embryophyta</taxon>
        <taxon>Tracheophyta</taxon>
        <taxon>Spermatophyta</taxon>
        <taxon>Magnoliopsida</taxon>
        <taxon>eudicotyledons</taxon>
        <taxon>Gunneridae</taxon>
        <taxon>Pentapetalae</taxon>
        <taxon>asterids</taxon>
        <taxon>lamiids</taxon>
        <taxon>Gentianales</taxon>
        <taxon>Rubiaceae</taxon>
        <taxon>Cinchonoideae</taxon>
        <taxon>Cinchoneae</taxon>
        <taxon>Cinchona</taxon>
    </lineage>
</organism>
<evidence type="ECO:0000259" key="14">
    <source>
        <dbReference type="PROSITE" id="PS50114"/>
    </source>
</evidence>
<evidence type="ECO:0000256" key="7">
    <source>
        <dbReference type="ARBA" id="ARBA00023015"/>
    </source>
</evidence>
<keyword evidence="11 13" id="KW-0539">Nucleus</keyword>
<dbReference type="Pfam" id="PF00320">
    <property type="entry name" value="GATA"/>
    <property type="match status" value="1"/>
</dbReference>
<dbReference type="CDD" id="cd00202">
    <property type="entry name" value="ZnF_GATA"/>
    <property type="match status" value="1"/>
</dbReference>
<comment type="similarity">
    <text evidence="3">Belongs to the type IV zinc-finger family. Class C subfamily.</text>
</comment>
<dbReference type="InterPro" id="IPR010402">
    <property type="entry name" value="CCT_domain"/>
</dbReference>
<dbReference type="SMART" id="SM00979">
    <property type="entry name" value="TIFY"/>
    <property type="match status" value="1"/>
</dbReference>
<dbReference type="Pfam" id="PF06203">
    <property type="entry name" value="CCT"/>
    <property type="match status" value="1"/>
</dbReference>
<dbReference type="GO" id="GO:0005634">
    <property type="term" value="C:nucleus"/>
    <property type="evidence" value="ECO:0007669"/>
    <property type="project" value="UniProtKB-SubCell"/>
</dbReference>
<dbReference type="InterPro" id="IPR010399">
    <property type="entry name" value="Tify_dom"/>
</dbReference>
<name>A0ABD2Z999_9GENT</name>
<keyword evidence="9" id="KW-0010">Activator</keyword>
<dbReference type="PANTHER" id="PTHR46125:SF15">
    <property type="entry name" value="GATA TRANSCRIPTION FACTOR 19-LIKE ISOFORM X1"/>
    <property type="match status" value="1"/>
</dbReference>
<evidence type="ECO:0000259" key="15">
    <source>
        <dbReference type="PROSITE" id="PS51017"/>
    </source>
</evidence>
<dbReference type="GO" id="GO:0008270">
    <property type="term" value="F:zinc ion binding"/>
    <property type="evidence" value="ECO:0007669"/>
    <property type="project" value="UniProtKB-KW"/>
</dbReference>
<dbReference type="PROSITE" id="PS50114">
    <property type="entry name" value="GATA_ZN_FINGER_2"/>
    <property type="match status" value="1"/>
</dbReference>
<evidence type="ECO:0000313" key="17">
    <source>
        <dbReference type="EMBL" id="KAL3515469.1"/>
    </source>
</evidence>
<evidence type="ECO:0008006" key="19">
    <source>
        <dbReference type="Google" id="ProtNLM"/>
    </source>
</evidence>
<dbReference type="AlphaFoldDB" id="A0ABD2Z999"/>
<keyword evidence="7" id="KW-0805">Transcription regulation</keyword>
<evidence type="ECO:0000256" key="2">
    <source>
        <dbReference type="ARBA" id="ARBA00004123"/>
    </source>
</evidence>
<evidence type="ECO:0000256" key="12">
    <source>
        <dbReference type="PROSITE-ProRule" id="PRU00094"/>
    </source>
</evidence>